<evidence type="ECO:0000313" key="14">
    <source>
        <dbReference type="Proteomes" id="UP000254718"/>
    </source>
</evidence>
<evidence type="ECO:0000256" key="7">
    <source>
        <dbReference type="PROSITE-ProRule" id="PRU01016"/>
    </source>
</evidence>
<comment type="similarity">
    <text evidence="7 8">Belongs to the class I-like SAM-binding methyltransferase superfamily. C5-methyltransferase family.</text>
</comment>
<evidence type="ECO:0000256" key="5">
    <source>
        <dbReference type="ARBA" id="ARBA00022747"/>
    </source>
</evidence>
<evidence type="ECO:0000313" key="9">
    <source>
        <dbReference type="EMBL" id="SQD01720.1"/>
    </source>
</evidence>
<keyword evidence="2 7" id="KW-0489">Methyltransferase</keyword>
<dbReference type="PANTHER" id="PTHR10629:SF52">
    <property type="entry name" value="DNA (CYTOSINE-5)-METHYLTRANSFERASE 1"/>
    <property type="match status" value="1"/>
</dbReference>
<protein>
    <recommendedName>
        <fullName evidence="1">DNA (cytosine-5-)-methyltransferase</fullName>
        <ecNumber evidence="1">2.1.1.37</ecNumber>
    </recommendedName>
</protein>
<dbReference type="GO" id="GO:0003677">
    <property type="term" value="F:DNA binding"/>
    <property type="evidence" value="ECO:0007669"/>
    <property type="project" value="TreeGrafter"/>
</dbReference>
<dbReference type="InterPro" id="IPR029063">
    <property type="entry name" value="SAM-dependent_MTases_sf"/>
</dbReference>
<dbReference type="PANTHER" id="PTHR10629">
    <property type="entry name" value="CYTOSINE-SPECIFIC METHYLTRANSFERASE"/>
    <property type="match status" value="1"/>
</dbReference>
<evidence type="ECO:0000256" key="3">
    <source>
        <dbReference type="ARBA" id="ARBA00022679"/>
    </source>
</evidence>
<dbReference type="CDD" id="cd00315">
    <property type="entry name" value="Cyt_C5_DNA_methylase"/>
    <property type="match status" value="1"/>
</dbReference>
<dbReference type="Proteomes" id="UP000254718">
    <property type="component" value="Unassembled WGS sequence"/>
</dbReference>
<evidence type="ECO:0000256" key="6">
    <source>
        <dbReference type="ARBA" id="ARBA00047422"/>
    </source>
</evidence>
<evidence type="ECO:0000256" key="4">
    <source>
        <dbReference type="ARBA" id="ARBA00022691"/>
    </source>
</evidence>
<keyword evidence="3 7" id="KW-0808">Transferase</keyword>
<name>A0A1Q6AFD6_ECOLX</name>
<comment type="catalytic activity">
    <reaction evidence="6">
        <text>a 2'-deoxycytidine in DNA + S-adenosyl-L-methionine = a 5-methyl-2'-deoxycytidine in DNA + S-adenosyl-L-homocysteine + H(+)</text>
        <dbReference type="Rhea" id="RHEA:13681"/>
        <dbReference type="Rhea" id="RHEA-COMP:11369"/>
        <dbReference type="Rhea" id="RHEA-COMP:11370"/>
        <dbReference type="ChEBI" id="CHEBI:15378"/>
        <dbReference type="ChEBI" id="CHEBI:57856"/>
        <dbReference type="ChEBI" id="CHEBI:59789"/>
        <dbReference type="ChEBI" id="CHEBI:85452"/>
        <dbReference type="ChEBI" id="CHEBI:85454"/>
        <dbReference type="EC" id="2.1.1.37"/>
    </reaction>
</comment>
<dbReference type="REBASE" id="437637">
    <property type="entry name" value="M.EcoR37ORF3180P"/>
</dbReference>
<dbReference type="EMBL" id="UGFE01000002">
    <property type="protein sequence ID" value="STM22107.1"/>
    <property type="molecule type" value="Genomic_DNA"/>
</dbReference>
<dbReference type="REBASE" id="433917">
    <property type="entry name" value="M.Eco7927ORF1017P"/>
</dbReference>
<evidence type="ECO:0000313" key="12">
    <source>
        <dbReference type="Proteomes" id="UP000250991"/>
    </source>
</evidence>
<proteinExistence type="inferred from homology"/>
<evidence type="ECO:0000313" key="11">
    <source>
        <dbReference type="EMBL" id="STM22107.1"/>
    </source>
</evidence>
<evidence type="ECO:0000313" key="13">
    <source>
        <dbReference type="Proteomes" id="UP000254043"/>
    </source>
</evidence>
<dbReference type="GO" id="GO:0044027">
    <property type="term" value="P:negative regulation of gene expression via chromosomal CpG island methylation"/>
    <property type="evidence" value="ECO:0007669"/>
    <property type="project" value="TreeGrafter"/>
</dbReference>
<keyword evidence="5" id="KW-0680">Restriction system</keyword>
<reference evidence="12 13" key="1">
    <citation type="submission" date="2018-06" db="EMBL/GenBank/DDBJ databases">
        <authorList>
            <consortium name="Pathogen Informatics"/>
            <person name="Doyle S."/>
        </authorList>
    </citation>
    <scope>NUCLEOTIDE SEQUENCE [LARGE SCALE GENOMIC DNA]</scope>
    <source>
        <strain evidence="10 13">NCTC7927</strain>
        <strain evidence="9 12">NCTC8009</strain>
        <strain evidence="11 14">NCTC8333</strain>
    </source>
</reference>
<dbReference type="NCBIfam" id="TIGR00675">
    <property type="entry name" value="dcm"/>
    <property type="match status" value="1"/>
</dbReference>
<dbReference type="InterPro" id="IPR050390">
    <property type="entry name" value="C5-Methyltransferase"/>
</dbReference>
<dbReference type="EC" id="2.1.1.37" evidence="1"/>
<accession>A0A1Q6AFD6</accession>
<dbReference type="Gene3D" id="3.40.50.150">
    <property type="entry name" value="Vaccinia Virus protein VP39"/>
    <property type="match status" value="1"/>
</dbReference>
<dbReference type="AlphaFoldDB" id="A0A1Q6AFD6"/>
<organism evidence="9 12">
    <name type="scientific">Escherichia coli</name>
    <dbReference type="NCBI Taxonomy" id="562"/>
    <lineage>
        <taxon>Bacteria</taxon>
        <taxon>Pseudomonadati</taxon>
        <taxon>Pseudomonadota</taxon>
        <taxon>Gammaproteobacteria</taxon>
        <taxon>Enterobacterales</taxon>
        <taxon>Enterobacteriaceae</taxon>
        <taxon>Escherichia</taxon>
    </lineage>
</organism>
<feature type="active site" evidence="7">
    <location>
        <position position="82"/>
    </location>
</feature>
<dbReference type="Proteomes" id="UP000254043">
    <property type="component" value="Unassembled WGS sequence"/>
</dbReference>
<gene>
    <name evidence="9" type="primary">hpaIIM</name>
    <name evidence="10" type="ORF">NCTC7927_01017</name>
    <name evidence="9" type="ORF">NCTC8009_02152</name>
    <name evidence="11" type="ORF">NCTC8333_00968</name>
</gene>
<dbReference type="REBASE" id="435283">
    <property type="entry name" value="M.Eco8333ORF968P"/>
</dbReference>
<evidence type="ECO:0000256" key="1">
    <source>
        <dbReference type="ARBA" id="ARBA00011975"/>
    </source>
</evidence>
<dbReference type="GO" id="GO:0003886">
    <property type="term" value="F:DNA (cytosine-5-)-methyltransferase activity"/>
    <property type="evidence" value="ECO:0007669"/>
    <property type="project" value="UniProtKB-EC"/>
</dbReference>
<sequence>MALKMKGKNKKFTMNSFFAGIGGFDLAFENAGFTTNFQCELNKFCVRILEEHWPDVPRYGDIQSLDAKDIPDASVWCGGFPCQDVSVARGSKGRLGLKGKNSGLFFPFINLIEAKRPQVVLLENVTGLLSSHNGQDFRVILERLTSLGYVVSWRVMNSRFFGAPQSRPRVFICAALNNSSVAISSLYEKDKGKHLKNIREGFLNISACEVSGARVADVAYCLAATSGRHTGTDWSRTYISYESSVRRMTPKECEGVQGFPINWTLPLYSTSKSEDIDSERYHALGNAVAVPVVEWIAKRLFTALKNNDIVENEVARSESIENVMNNHPDIKVENGRKQALSELHFDTLDKNKKLRWLSGGIAFGNICYDFKVPDAPSKPKLEKLISVIEKVSVDDKYFISANAAEGILRRVDSQNRKLFPPLHEALLKLSKKKSVA</sequence>
<evidence type="ECO:0000313" key="10">
    <source>
        <dbReference type="EMBL" id="STF92334.1"/>
    </source>
</evidence>
<dbReference type="Pfam" id="PF00145">
    <property type="entry name" value="DNA_methylase"/>
    <property type="match status" value="2"/>
</dbReference>
<dbReference type="RefSeq" id="WP_001403331.1">
    <property type="nucleotide sequence ID" value="NZ_JANWGQ010000049.1"/>
</dbReference>
<evidence type="ECO:0000256" key="8">
    <source>
        <dbReference type="RuleBase" id="RU000416"/>
    </source>
</evidence>
<keyword evidence="4 7" id="KW-0949">S-adenosyl-L-methionine</keyword>
<dbReference type="InterPro" id="IPR001525">
    <property type="entry name" value="C5_MeTfrase"/>
</dbReference>
<dbReference type="SUPFAM" id="SSF53335">
    <property type="entry name" value="S-adenosyl-L-methionine-dependent methyltransferases"/>
    <property type="match status" value="1"/>
</dbReference>
<evidence type="ECO:0000256" key="2">
    <source>
        <dbReference type="ARBA" id="ARBA00022603"/>
    </source>
</evidence>
<dbReference type="Gene3D" id="3.90.120.10">
    <property type="entry name" value="DNA Methylase, subunit A, domain 2"/>
    <property type="match status" value="1"/>
</dbReference>
<dbReference type="PRINTS" id="PR00105">
    <property type="entry name" value="C5METTRFRASE"/>
</dbReference>
<dbReference type="GO" id="GO:0009307">
    <property type="term" value="P:DNA restriction-modification system"/>
    <property type="evidence" value="ECO:0007669"/>
    <property type="project" value="UniProtKB-KW"/>
</dbReference>
<dbReference type="REBASE" id="435264">
    <property type="entry name" value="M.Eco8009ORF2152P"/>
</dbReference>
<dbReference type="Proteomes" id="UP000250991">
    <property type="component" value="Unassembled WGS sequence"/>
</dbReference>
<dbReference type="EMBL" id="UGAK01000003">
    <property type="protein sequence ID" value="STF92334.1"/>
    <property type="molecule type" value="Genomic_DNA"/>
</dbReference>
<dbReference type="EMBL" id="UARW01000010">
    <property type="protein sequence ID" value="SQD01720.1"/>
    <property type="molecule type" value="Genomic_DNA"/>
</dbReference>
<dbReference type="PROSITE" id="PS51679">
    <property type="entry name" value="SAM_MT_C5"/>
    <property type="match status" value="1"/>
</dbReference>
<dbReference type="GO" id="GO:0032259">
    <property type="term" value="P:methylation"/>
    <property type="evidence" value="ECO:0007669"/>
    <property type="project" value="UniProtKB-KW"/>
</dbReference>